<feature type="compositionally biased region" description="Polar residues" evidence="1">
    <location>
        <begin position="101"/>
        <end position="116"/>
    </location>
</feature>
<protein>
    <submittedName>
        <fullName evidence="2">Uncharacterized protein</fullName>
    </submittedName>
</protein>
<dbReference type="SUPFAM" id="SSF52980">
    <property type="entry name" value="Restriction endonuclease-like"/>
    <property type="match status" value="1"/>
</dbReference>
<feature type="region of interest" description="Disordered" evidence="1">
    <location>
        <begin position="377"/>
        <end position="446"/>
    </location>
</feature>
<dbReference type="Gene3D" id="3.40.1350.10">
    <property type="match status" value="1"/>
</dbReference>
<dbReference type="RefSeq" id="WP_093143872.1">
    <property type="nucleotide sequence ID" value="NZ_FOXF01000081.1"/>
</dbReference>
<dbReference type="OrthoDB" id="5561245at2"/>
<dbReference type="Proteomes" id="UP000243745">
    <property type="component" value="Unassembled WGS sequence"/>
</dbReference>
<name>A0A662ZKA6_9GAMM</name>
<dbReference type="InterPro" id="IPR011335">
    <property type="entry name" value="Restrct_endonuc-II-like"/>
</dbReference>
<reference evidence="2 3" key="1">
    <citation type="submission" date="2016-10" db="EMBL/GenBank/DDBJ databases">
        <authorList>
            <person name="Varghese N."/>
            <person name="Submissions S."/>
        </authorList>
    </citation>
    <scope>NUCLEOTIDE SEQUENCE [LARGE SCALE GENOMIC DNA]</scope>
    <source>
        <strain evidence="2 3">DSM 1361</strain>
    </source>
</reference>
<evidence type="ECO:0000313" key="3">
    <source>
        <dbReference type="Proteomes" id="UP000243745"/>
    </source>
</evidence>
<gene>
    <name evidence="2" type="ORF">SAMN02910344_02301</name>
</gene>
<feature type="compositionally biased region" description="Basic and acidic residues" evidence="1">
    <location>
        <begin position="1003"/>
        <end position="1022"/>
    </location>
</feature>
<evidence type="ECO:0000313" key="2">
    <source>
        <dbReference type="EMBL" id="SFP78759.1"/>
    </source>
</evidence>
<feature type="compositionally biased region" description="Low complexity" evidence="1">
    <location>
        <begin position="416"/>
        <end position="431"/>
    </location>
</feature>
<feature type="region of interest" description="Disordered" evidence="1">
    <location>
        <begin position="998"/>
        <end position="1093"/>
    </location>
</feature>
<feature type="compositionally biased region" description="Polar residues" evidence="1">
    <location>
        <begin position="395"/>
        <end position="411"/>
    </location>
</feature>
<proteinExistence type="predicted"/>
<evidence type="ECO:0000256" key="1">
    <source>
        <dbReference type="SAM" id="MobiDB-lite"/>
    </source>
</evidence>
<dbReference type="InterPro" id="IPR011856">
    <property type="entry name" value="tRNA_endonuc-like_dom_sf"/>
</dbReference>
<organism evidence="2 3">
    <name type="scientific">Ruminobacter amylophilus</name>
    <dbReference type="NCBI Taxonomy" id="867"/>
    <lineage>
        <taxon>Bacteria</taxon>
        <taxon>Pseudomonadati</taxon>
        <taxon>Pseudomonadota</taxon>
        <taxon>Gammaproteobacteria</taxon>
        <taxon>Aeromonadales</taxon>
        <taxon>Succinivibrionaceae</taxon>
        <taxon>Ruminobacter</taxon>
    </lineage>
</organism>
<feature type="compositionally biased region" description="Polar residues" evidence="1">
    <location>
        <begin position="377"/>
        <end position="387"/>
    </location>
</feature>
<feature type="region of interest" description="Disordered" evidence="1">
    <location>
        <begin position="89"/>
        <end position="116"/>
    </location>
</feature>
<keyword evidence="3" id="KW-1185">Reference proteome</keyword>
<sequence length="1387" mass="155255">MIGKGLSEKSSAILAEAMNNLANSMMVLARSLHELSSDEENTSSELNPADDILTGSAQNQHEISDSPFMTGSPLGSIMSAGLQTDIFKSEDSTGSADYPSADNTENSGTFNAIPSITPSTSEYNDDTVLGNALKLFCSSNEITINRIENISRESSIWFVLAEMIGKNFMELQPIIMGLKSTQGKKTNCIVNISKYPKPVQAVCIKFAKTLYDNALLTEYRISNYPFQAIVARIQNDGTIINFVTGHWMEIFVYATVREILNYYRNQCGIDMELYSNISIMLPTNEYFELDILCFVGNTPLWIECKSGEYQSRIVKYKKFASRYNIEPRNSFTVIAGITNEQSDNISGIHKYNVLTLKNFREKIAQAVMDICMSHTSGTESEAVSQTQSEEKYASANKSSEETSVIQNTALSEQKDSSVTSSDSTALSTDDTGNTDGARTSGNRSNRSIYNRMMSVITAIRPASGTGIRKSETVSANEFSEDDYPFVNDEIAELFRSQNIRAIPNTTSFNDSLLDSLAHFPARNYKPAAKIFKAVIKGINKSNHDIHLRTANESALDIGVMVQMCQFMKDKMNVIEDFCYNRNTRIISFTILPNSNFNRFLTENLWIEHEIGYQLTRILSHSMNHDFGISRNLGMHKGNIRVTPDFLIRKGHNCTAISVLKSADEKDKLIEELELTGKWLSIPKERLILVHYNIPDISSGKSGITVLNLADFSSGINSIIALPGANTGNDAPIQIIHPADLAFTPEKLLSAMKDYDISLTGTDECITALDGASSELLKNHKAFSQVLNKLQSAAMNNQKSIVCRVNSFDGVLKSSLNNMCNSFVNAGIFSSHEYHKSTEDPFFSIKIGNAQQLTDFLSGGWIDNLISSRGLKFIVSSLREYTGTAPIDVSCARTIRLKTRNGADIKTSFLVKHAHGWSVIVSCHENEYEKTVNDLLDLCDVLNIDDSQATIVLKEEKSALSNIGDPNRKLTVCTYAEYLQNLQAIFPCDLLICPEAEVSPAKDSTADGEKQTKDVNDIQDSQHTDYQTSSVAQDDGDNSGIKEPNDSAISPSDTPQSMNMNTNSETSGSADKSTSGSADESTSASRTEKSSESEMNDFINNHLMDKDECFALMDDDVFSVINTQRYTKETLQRDKLSLEIMRDYCNDKKYATLFNALMDAASKENTSFVLDMNLDHETRESYLKIMKSLENLQLISKVDASEQEYEAVITIQRPRALRDFITEGWFHNLGGRLIQDRLFRFSNDYQEIFYVFARSTELIYENFRITFDLILRCNMGLMIFDFATVNPENYANELGMYREYIGLDESNVVLVCLNEDEDLHFRLANKYRITVIGFSMLNDFLDYCIDPEIMDAVPEDDLYSADENSFDEEEQVLNKYGYCPGIFDYMKD</sequence>
<feature type="compositionally biased region" description="Polar residues" evidence="1">
    <location>
        <begin position="1046"/>
        <end position="1084"/>
    </location>
</feature>
<dbReference type="EMBL" id="FOXF01000081">
    <property type="protein sequence ID" value="SFP78759.1"/>
    <property type="molecule type" value="Genomic_DNA"/>
</dbReference>
<feature type="compositionally biased region" description="Polar residues" evidence="1">
    <location>
        <begin position="433"/>
        <end position="446"/>
    </location>
</feature>
<accession>A0A662ZKA6</accession>
<dbReference type="GO" id="GO:0003676">
    <property type="term" value="F:nucleic acid binding"/>
    <property type="evidence" value="ECO:0007669"/>
    <property type="project" value="InterPro"/>
</dbReference>